<comment type="catalytic activity">
    <reaction evidence="10">
        <text>8-oxo-dGTP + H2O = 8-oxo-dGMP + diphosphate + H(+)</text>
        <dbReference type="Rhea" id="RHEA:31575"/>
        <dbReference type="ChEBI" id="CHEBI:15377"/>
        <dbReference type="ChEBI" id="CHEBI:15378"/>
        <dbReference type="ChEBI" id="CHEBI:33019"/>
        <dbReference type="ChEBI" id="CHEBI:63224"/>
        <dbReference type="ChEBI" id="CHEBI:77896"/>
        <dbReference type="EC" id="3.6.1.55"/>
    </reaction>
</comment>
<keyword evidence="9" id="KW-0234">DNA repair</keyword>
<comment type="caution">
    <text evidence="14">The sequence shown here is derived from an EMBL/GenBank/DDBJ whole genome shotgun (WGS) entry which is preliminary data.</text>
</comment>
<dbReference type="SUPFAM" id="SSF55811">
    <property type="entry name" value="Nudix"/>
    <property type="match status" value="1"/>
</dbReference>
<keyword evidence="6" id="KW-0227">DNA damage</keyword>
<name>A0A7X5HX28_9FIRM</name>
<accession>A0A7X5HX28</accession>
<sequence length="134" mass="15443">MKHMTVTAAIIVEGGEILCMQRKGSKYDYISYKYEFPGGKVEAGEAFEDALSRELEEEMDLAVSIGPNQHYMTVEHAYPDFSITMHAYFCPIDHRVFERNDHHDHVWLKPSDLLKLDWAPADLPIVRKLMEDLG</sequence>
<gene>
    <name evidence="14" type="ORF">GXN74_10950</name>
</gene>
<evidence type="ECO:0000256" key="3">
    <source>
        <dbReference type="ARBA" id="ARBA00022457"/>
    </source>
</evidence>
<dbReference type="CDD" id="cd03425">
    <property type="entry name" value="NUDIX_MutT_NudA_like"/>
    <property type="match status" value="1"/>
</dbReference>
<dbReference type="RefSeq" id="WP_162370982.1">
    <property type="nucleotide sequence ID" value="NZ_JAAEEH010000032.1"/>
</dbReference>
<dbReference type="GO" id="GO:0006260">
    <property type="term" value="P:DNA replication"/>
    <property type="evidence" value="ECO:0007669"/>
    <property type="project" value="UniProtKB-KW"/>
</dbReference>
<keyword evidence="7 12" id="KW-0378">Hydrolase</keyword>
<dbReference type="AlphaFoldDB" id="A0A7X5HX28"/>
<dbReference type="InterPro" id="IPR047127">
    <property type="entry name" value="MutT-like"/>
</dbReference>
<dbReference type="PANTHER" id="PTHR47707">
    <property type="entry name" value="8-OXO-DGTP DIPHOSPHATASE"/>
    <property type="match status" value="1"/>
</dbReference>
<evidence type="ECO:0000256" key="12">
    <source>
        <dbReference type="RuleBase" id="RU003476"/>
    </source>
</evidence>
<evidence type="ECO:0000256" key="8">
    <source>
        <dbReference type="ARBA" id="ARBA00022842"/>
    </source>
</evidence>
<dbReference type="GO" id="GO:0046872">
    <property type="term" value="F:metal ion binding"/>
    <property type="evidence" value="ECO:0007669"/>
    <property type="project" value="UniProtKB-KW"/>
</dbReference>
<comment type="cofactor">
    <cofactor evidence="1">
        <name>Mg(2+)</name>
        <dbReference type="ChEBI" id="CHEBI:18420"/>
    </cofactor>
</comment>
<evidence type="ECO:0000256" key="1">
    <source>
        <dbReference type="ARBA" id="ARBA00001946"/>
    </source>
</evidence>
<dbReference type="GO" id="GO:0044715">
    <property type="term" value="F:8-oxo-dGDP phosphatase activity"/>
    <property type="evidence" value="ECO:0007669"/>
    <property type="project" value="TreeGrafter"/>
</dbReference>
<dbReference type="PRINTS" id="PR00502">
    <property type="entry name" value="NUDIXFAMILY"/>
</dbReference>
<keyword evidence="4" id="KW-0235">DNA replication</keyword>
<dbReference type="GO" id="GO:0035539">
    <property type="term" value="F:8-oxo-7,8-dihydrodeoxyguanosine triphosphate pyrophosphatase activity"/>
    <property type="evidence" value="ECO:0007669"/>
    <property type="project" value="UniProtKB-EC"/>
</dbReference>
<dbReference type="GO" id="GO:0008413">
    <property type="term" value="F:8-oxo-7,8-dihydroguanosine triphosphate pyrophosphatase activity"/>
    <property type="evidence" value="ECO:0007669"/>
    <property type="project" value="TreeGrafter"/>
</dbReference>
<evidence type="ECO:0000259" key="13">
    <source>
        <dbReference type="PROSITE" id="PS51462"/>
    </source>
</evidence>
<dbReference type="InterPro" id="IPR020476">
    <property type="entry name" value="Nudix_hydrolase"/>
</dbReference>
<keyword evidence="5" id="KW-0479">Metal-binding</keyword>
<comment type="similarity">
    <text evidence="2 12">Belongs to the Nudix hydrolase family.</text>
</comment>
<dbReference type="EC" id="3.6.1.55" evidence="11"/>
<evidence type="ECO:0000256" key="4">
    <source>
        <dbReference type="ARBA" id="ARBA00022705"/>
    </source>
</evidence>
<evidence type="ECO:0000256" key="7">
    <source>
        <dbReference type="ARBA" id="ARBA00022801"/>
    </source>
</evidence>
<dbReference type="Pfam" id="PF00293">
    <property type="entry name" value="NUDIX"/>
    <property type="match status" value="1"/>
</dbReference>
<dbReference type="InterPro" id="IPR000086">
    <property type="entry name" value="NUDIX_hydrolase_dom"/>
</dbReference>
<dbReference type="PROSITE" id="PS51462">
    <property type="entry name" value="NUDIX"/>
    <property type="match status" value="1"/>
</dbReference>
<dbReference type="EMBL" id="JAAEEH010000032">
    <property type="protein sequence ID" value="NDL68259.1"/>
    <property type="molecule type" value="Genomic_DNA"/>
</dbReference>
<reference evidence="14 15" key="1">
    <citation type="submission" date="2020-01" db="EMBL/GenBank/DDBJ databases">
        <title>Anaeroalcalibacter tamaniensis gen. nov., sp. nov., moderately halophilic strictly anaerobic fermenter bacterium from mud volcano of Taman peninsula.</title>
        <authorList>
            <person name="Frolova A."/>
            <person name="Merkel A.Y."/>
            <person name="Slobodkin A.I."/>
        </authorList>
    </citation>
    <scope>NUCLEOTIDE SEQUENCE [LARGE SCALE GENOMIC DNA]</scope>
    <source>
        <strain evidence="14 15">F-3ap</strain>
    </source>
</reference>
<dbReference type="InterPro" id="IPR015797">
    <property type="entry name" value="NUDIX_hydrolase-like_dom_sf"/>
</dbReference>
<keyword evidence="15" id="KW-1185">Reference proteome</keyword>
<keyword evidence="8" id="KW-0460">Magnesium</keyword>
<evidence type="ECO:0000256" key="2">
    <source>
        <dbReference type="ARBA" id="ARBA00005582"/>
    </source>
</evidence>
<dbReference type="GO" id="GO:0044716">
    <property type="term" value="F:8-oxo-GDP phosphatase activity"/>
    <property type="evidence" value="ECO:0007669"/>
    <property type="project" value="TreeGrafter"/>
</dbReference>
<evidence type="ECO:0000256" key="5">
    <source>
        <dbReference type="ARBA" id="ARBA00022723"/>
    </source>
</evidence>
<dbReference type="Gene3D" id="3.90.79.10">
    <property type="entry name" value="Nucleoside Triphosphate Pyrophosphohydrolase"/>
    <property type="match status" value="1"/>
</dbReference>
<evidence type="ECO:0000256" key="9">
    <source>
        <dbReference type="ARBA" id="ARBA00023204"/>
    </source>
</evidence>
<dbReference type="PROSITE" id="PS00893">
    <property type="entry name" value="NUDIX_BOX"/>
    <property type="match status" value="1"/>
</dbReference>
<evidence type="ECO:0000313" key="15">
    <source>
        <dbReference type="Proteomes" id="UP000461585"/>
    </source>
</evidence>
<evidence type="ECO:0000256" key="11">
    <source>
        <dbReference type="ARBA" id="ARBA00038905"/>
    </source>
</evidence>
<proteinExistence type="inferred from homology"/>
<dbReference type="GO" id="GO:0006281">
    <property type="term" value="P:DNA repair"/>
    <property type="evidence" value="ECO:0007669"/>
    <property type="project" value="UniProtKB-KW"/>
</dbReference>
<evidence type="ECO:0000313" key="14">
    <source>
        <dbReference type="EMBL" id="NDL68259.1"/>
    </source>
</evidence>
<dbReference type="Proteomes" id="UP000461585">
    <property type="component" value="Unassembled WGS sequence"/>
</dbReference>
<evidence type="ECO:0000256" key="6">
    <source>
        <dbReference type="ARBA" id="ARBA00022763"/>
    </source>
</evidence>
<keyword evidence="3" id="KW-0515">Mutator protein</keyword>
<evidence type="ECO:0000256" key="10">
    <source>
        <dbReference type="ARBA" id="ARBA00035861"/>
    </source>
</evidence>
<dbReference type="InterPro" id="IPR020084">
    <property type="entry name" value="NUDIX_hydrolase_CS"/>
</dbReference>
<feature type="domain" description="Nudix hydrolase" evidence="13">
    <location>
        <begin position="1"/>
        <end position="131"/>
    </location>
</feature>
<protein>
    <recommendedName>
        <fullName evidence="11">8-oxo-dGTP diphosphatase</fullName>
        <ecNumber evidence="11">3.6.1.55</ecNumber>
    </recommendedName>
</protein>
<dbReference type="PANTHER" id="PTHR47707:SF1">
    <property type="entry name" value="NUDIX HYDROLASE FAMILY PROTEIN"/>
    <property type="match status" value="1"/>
</dbReference>
<organism evidence="14 15">
    <name type="scientific">Anaerotalea alkaliphila</name>
    <dbReference type="NCBI Taxonomy" id="2662126"/>
    <lineage>
        <taxon>Bacteria</taxon>
        <taxon>Bacillati</taxon>
        <taxon>Bacillota</taxon>
        <taxon>Clostridia</taxon>
        <taxon>Eubacteriales</taxon>
        <taxon>Anaerotalea</taxon>
    </lineage>
</organism>